<comment type="caution">
    <text evidence="1">The sequence shown here is derived from an EMBL/GenBank/DDBJ whole genome shotgun (WGS) entry which is preliminary data.</text>
</comment>
<dbReference type="AlphaFoldDB" id="A0A4R3HUI4"/>
<dbReference type="Proteomes" id="UP000295793">
    <property type="component" value="Unassembled WGS sequence"/>
</dbReference>
<reference evidence="1 2" key="1">
    <citation type="submission" date="2019-03" db="EMBL/GenBank/DDBJ databases">
        <title>Genomic Encyclopedia of Archaeal and Bacterial Type Strains, Phase II (KMG-II): from individual species to whole genera.</title>
        <authorList>
            <person name="Goeker M."/>
        </authorList>
    </citation>
    <scope>NUCLEOTIDE SEQUENCE [LARGE SCALE GENOMIC DNA]</scope>
    <source>
        <strain evidence="1 2">DSM 15388</strain>
    </source>
</reference>
<proteinExistence type="predicted"/>
<sequence length="69" mass="8097">MYDIEFESFTEEFEVELVKEPPIDPGYYPVTASKDKIIRKTSDQVSDVANKSFHVSDHCFDSNPERQYF</sequence>
<accession>A0A4R3HUI4</accession>
<organism evidence="1 2">
    <name type="scientific">Reinekea marinisedimentorum</name>
    <dbReference type="NCBI Taxonomy" id="230495"/>
    <lineage>
        <taxon>Bacteria</taxon>
        <taxon>Pseudomonadati</taxon>
        <taxon>Pseudomonadota</taxon>
        <taxon>Gammaproteobacteria</taxon>
        <taxon>Oceanospirillales</taxon>
        <taxon>Saccharospirillaceae</taxon>
        <taxon>Reinekea</taxon>
    </lineage>
</organism>
<name>A0A4R3HUI4_9GAMM</name>
<evidence type="ECO:0000313" key="1">
    <source>
        <dbReference type="EMBL" id="TCS36708.1"/>
    </source>
</evidence>
<dbReference type="EMBL" id="SLZR01000023">
    <property type="protein sequence ID" value="TCS36708.1"/>
    <property type="molecule type" value="Genomic_DNA"/>
</dbReference>
<evidence type="ECO:0000313" key="2">
    <source>
        <dbReference type="Proteomes" id="UP000295793"/>
    </source>
</evidence>
<gene>
    <name evidence="1" type="ORF">BCF53_12332</name>
</gene>
<protein>
    <submittedName>
        <fullName evidence="1">Uncharacterized protein</fullName>
    </submittedName>
</protein>
<keyword evidence="2" id="KW-1185">Reference proteome</keyword>